<keyword evidence="4" id="KW-1185">Reference proteome</keyword>
<dbReference type="PANTHER" id="PTHR47483:SF1">
    <property type="entry name" value="BETA-ARABINOFURANOSYLTRANSFERASE RAY1"/>
    <property type="match status" value="1"/>
</dbReference>
<dbReference type="EMBL" id="CACSLK010012206">
    <property type="protein sequence ID" value="CAA0814097.1"/>
    <property type="molecule type" value="Genomic_DNA"/>
</dbReference>
<keyword evidence="1" id="KW-0472">Membrane</keyword>
<evidence type="ECO:0000259" key="2">
    <source>
        <dbReference type="Pfam" id="PF03407"/>
    </source>
</evidence>
<organism evidence="3 4">
    <name type="scientific">Striga hermonthica</name>
    <name type="common">Purple witchweed</name>
    <name type="synonym">Buchnera hermonthica</name>
    <dbReference type="NCBI Taxonomy" id="68872"/>
    <lineage>
        <taxon>Eukaryota</taxon>
        <taxon>Viridiplantae</taxon>
        <taxon>Streptophyta</taxon>
        <taxon>Embryophyta</taxon>
        <taxon>Tracheophyta</taxon>
        <taxon>Spermatophyta</taxon>
        <taxon>Magnoliopsida</taxon>
        <taxon>eudicotyledons</taxon>
        <taxon>Gunneridae</taxon>
        <taxon>Pentapetalae</taxon>
        <taxon>asterids</taxon>
        <taxon>lamiids</taxon>
        <taxon>Lamiales</taxon>
        <taxon>Orobanchaceae</taxon>
        <taxon>Buchnereae</taxon>
        <taxon>Striga</taxon>
    </lineage>
</organism>
<keyword evidence="1" id="KW-1133">Transmembrane helix</keyword>
<keyword evidence="3" id="KW-0808">Transferase</keyword>
<reference evidence="3" key="1">
    <citation type="submission" date="2019-12" db="EMBL/GenBank/DDBJ databases">
        <authorList>
            <person name="Scholes J."/>
        </authorList>
    </citation>
    <scope>NUCLEOTIDE SEQUENCE</scope>
</reference>
<dbReference type="AlphaFoldDB" id="A0A9N7MVK5"/>
<protein>
    <submittedName>
        <fullName evidence="3">Nucleotide-diphospho-sugar transferase family protein</fullName>
    </submittedName>
</protein>
<dbReference type="Proteomes" id="UP001153555">
    <property type="component" value="Unassembled WGS sequence"/>
</dbReference>
<comment type="caution">
    <text evidence="3">The sequence shown here is derived from an EMBL/GenBank/DDBJ whole genome shotgun (WGS) entry which is preliminary data.</text>
</comment>
<dbReference type="OrthoDB" id="540503at2759"/>
<name>A0A9N7MVK5_STRHE</name>
<dbReference type="GO" id="GO:0016757">
    <property type="term" value="F:glycosyltransferase activity"/>
    <property type="evidence" value="ECO:0007669"/>
    <property type="project" value="InterPro"/>
</dbReference>
<proteinExistence type="predicted"/>
<dbReference type="InterPro" id="IPR005069">
    <property type="entry name" value="Nucl-diP-sugar_transferase"/>
</dbReference>
<gene>
    <name evidence="3" type="ORF">SHERM_14426</name>
</gene>
<sequence length="690" mass="77757">MTESSYWFRLSSLHNKKILQSGLLFVWICGAFLIGVSFYGTQKLPSVLKDEITTKKLGPFAADFVDISFPKTTLFTAPKPFVGLIGETQALAVRSWLGLSKNINVALFSQDPSVLSFADSFGSRVAVENNIDFTFLGTPFFHSMVARSLASSSEISVLIDPETILLSNFLTTLKYAHKLDEDWLLVASSRNISSFHFQLDPDGKRRLADDGGPLRTQMLQEFLSRKPFGYPCQDRMLIAWNNGDTPIHKGILPPFLYGKGLHNHWILTEALISDYRLVIDATLTISSFYINGADQNDHVESEFTSWENLGNSLLGRLYGSFSFRRANYSNLFKSFNCGRNFLLVNTYQNTVYPLGRGTASLSFKQKNVLDCVDALESLQGLEGCSLEEASGVPLAVSPPFSLESLLSMQADENKTIVLGVAGYSYKDMLMSWVCRLRHLRVFNFLVCALDDDIYNFSILQGVPVVQCAYRPTDISFDDCHFGTVCFQKVTKVKSRVVLQILKLGYNVLLSDVDVYWFKNPLSYLSSFGPAVLVAQSDEYNLTGPINLPRRLNSGFYYAHSDNTTIAALDRVVQHAADSNLSEQPSFYDTLCGESGSYRLGDDRCLEPKTGLVVHFLNRNLFPNGAYLDLWEKKDTRKACMEIGCLVIHNNWISGRQKKLQRQVLSGLWDYDINTRMCFQPWHQIKVMTYF</sequence>
<accession>A0A9N7MVK5</accession>
<dbReference type="InterPro" id="IPR044575">
    <property type="entry name" value="RAY1-like"/>
</dbReference>
<evidence type="ECO:0000313" key="3">
    <source>
        <dbReference type="EMBL" id="CAA0814097.1"/>
    </source>
</evidence>
<dbReference type="Pfam" id="PF03407">
    <property type="entry name" value="Nucleotid_trans"/>
    <property type="match status" value="1"/>
</dbReference>
<evidence type="ECO:0000256" key="1">
    <source>
        <dbReference type="SAM" id="Phobius"/>
    </source>
</evidence>
<evidence type="ECO:0000313" key="4">
    <source>
        <dbReference type="Proteomes" id="UP001153555"/>
    </source>
</evidence>
<keyword evidence="1" id="KW-0812">Transmembrane</keyword>
<feature type="transmembrane region" description="Helical" evidence="1">
    <location>
        <begin position="21"/>
        <end position="40"/>
    </location>
</feature>
<dbReference type="PANTHER" id="PTHR47483">
    <property type="entry name" value="BETA-ARABINOFURANOSYLTRANSFERASE RAY1"/>
    <property type="match status" value="1"/>
</dbReference>
<feature type="domain" description="Nucleotide-diphospho-sugar transferase" evidence="2">
    <location>
        <begin position="443"/>
        <end position="661"/>
    </location>
</feature>